<protein>
    <submittedName>
        <fullName evidence="1">DUF2141 domain-containing protein</fullName>
    </submittedName>
</protein>
<keyword evidence="2" id="KW-1185">Reference proteome</keyword>
<evidence type="ECO:0000313" key="1">
    <source>
        <dbReference type="EMBL" id="TGN47143.1"/>
    </source>
</evidence>
<organism evidence="1 2">
    <name type="scientific">Paracoccus liaowanqingii</name>
    <dbReference type="NCBI Taxonomy" id="2560053"/>
    <lineage>
        <taxon>Bacteria</taxon>
        <taxon>Pseudomonadati</taxon>
        <taxon>Pseudomonadota</taxon>
        <taxon>Alphaproteobacteria</taxon>
        <taxon>Rhodobacterales</taxon>
        <taxon>Paracoccaceae</taxon>
        <taxon>Paracoccus</taxon>
    </lineage>
</organism>
<dbReference type="AlphaFoldDB" id="A0A4Z1CDN2"/>
<gene>
    <name evidence="1" type="ORF">E4L95_19250</name>
</gene>
<dbReference type="Pfam" id="PF09912">
    <property type="entry name" value="DUF2141"/>
    <property type="match status" value="1"/>
</dbReference>
<dbReference type="InterPro" id="IPR018673">
    <property type="entry name" value="DUF2141"/>
</dbReference>
<evidence type="ECO:0000313" key="2">
    <source>
        <dbReference type="Proteomes" id="UP000297972"/>
    </source>
</evidence>
<proteinExistence type="predicted"/>
<dbReference type="EMBL" id="SRPG01000290">
    <property type="protein sequence ID" value="TGN47143.1"/>
    <property type="molecule type" value="Genomic_DNA"/>
</dbReference>
<reference evidence="1 2" key="1">
    <citation type="submission" date="2019-03" db="EMBL/GenBank/DDBJ databases">
        <authorList>
            <person name="Li J."/>
        </authorList>
    </citation>
    <scope>NUCLEOTIDE SEQUENCE [LARGE SCALE GENOMIC DNA]</scope>
    <source>
        <strain evidence="1 2">3058</strain>
    </source>
</reference>
<dbReference type="OrthoDB" id="9788332at2"/>
<comment type="caution">
    <text evidence="1">The sequence shown here is derived from an EMBL/GenBank/DDBJ whole genome shotgun (WGS) entry which is preliminary data.</text>
</comment>
<dbReference type="Proteomes" id="UP000297972">
    <property type="component" value="Unassembled WGS sequence"/>
</dbReference>
<sequence length="146" mass="14938">MAAIGRGGAQCLWVALAVLPLLAAPAWADRLEVLVTGVPDDRGVVACSLHGDPGGFPQGAPLAADRVAPRGGQARCVFTGVAPGRYAVAVMHDADADGRLGTNVFGIPTEGWGVSGNAAPRLRAPRFDESAFDMGPDPVGLQVTLR</sequence>
<accession>A0A4Z1CDN2</accession>
<name>A0A4Z1CDN2_9RHOB</name>
<dbReference type="RefSeq" id="WP_135818945.1">
    <property type="nucleotide sequence ID" value="NZ_SRPG01000290.1"/>
</dbReference>